<dbReference type="InterPro" id="IPR003688">
    <property type="entry name" value="TraG/VirD4"/>
</dbReference>
<evidence type="ECO:0000256" key="7">
    <source>
        <dbReference type="SAM" id="Phobius"/>
    </source>
</evidence>
<dbReference type="GO" id="GO:0005886">
    <property type="term" value="C:plasma membrane"/>
    <property type="evidence" value="ECO:0007669"/>
    <property type="project" value="UniProtKB-SubCell"/>
</dbReference>
<accession>A0A1P8KP80</accession>
<dbReference type="PANTHER" id="PTHR37937">
    <property type="entry name" value="CONJUGATIVE TRANSFER: DNA TRANSPORT"/>
    <property type="match status" value="1"/>
</dbReference>
<protein>
    <recommendedName>
        <fullName evidence="10">Type IV secretion system coupling protein TraD DNA-binding domain-containing protein</fullName>
    </recommendedName>
</protein>
<sequence>MDNIVQLVILLLIIFFMLKFVLKFFKGLGIGFLNPFYWIYYLLFKPFNKDDGMMKRADESKLFSKFNDGLLIDGKNKRLTSKESFNHLALISRTGGGKTTSFVLPNIYKLGSGKTSMVITDLSGEIFEKTSGYLKSKGYHIHVLDPKNLNESIRYNPLDYANDSMSIDMVSEILISSSGLKGSNADDKIWSDGAKNFISILIKVLKGTGDKKYINLANVRYMLNNFGTNGQPLDDFVKRYADDKTFNEYKGFVTGNEKTIQSFISTANIALSPIGINDNLEKLTYSHNIDFKKFREEKSVVYIRIEQQYQEQYSFLLSLFYSQLFNEMMEKIPSKKDLPIYCLLDEFGNMNIPKFPSIITTIRKYKVSISIIIQSISQLNEVYSVNKAKTILDGGVASKLILSGADLDLASNLERMFGHKKTLEQSALGEPVFEKNNVMSASEIRTMQDDEALFIYANKKPLKLNIKPYYKDFMFNGFSKMKPYAINYKNINDNISYVDLENVEF</sequence>
<dbReference type="InterPro" id="IPR027417">
    <property type="entry name" value="P-loop_NTPase"/>
</dbReference>
<dbReference type="STRING" id="1850254.LPB137_10925"/>
<keyword evidence="4 7" id="KW-0812">Transmembrane</keyword>
<dbReference type="Proteomes" id="UP000186074">
    <property type="component" value="Chromosome"/>
</dbReference>
<keyword evidence="6 7" id="KW-0472">Membrane</keyword>
<comment type="similarity">
    <text evidence="2">Belongs to the VirD4/TraG family.</text>
</comment>
<dbReference type="RefSeq" id="WP_076087960.1">
    <property type="nucleotide sequence ID" value="NZ_CP019070.1"/>
</dbReference>
<dbReference type="EMBL" id="CP019070">
    <property type="protein sequence ID" value="APW66323.1"/>
    <property type="molecule type" value="Genomic_DNA"/>
</dbReference>
<dbReference type="InterPro" id="IPR051539">
    <property type="entry name" value="T4SS-coupling_protein"/>
</dbReference>
<evidence type="ECO:0000256" key="4">
    <source>
        <dbReference type="ARBA" id="ARBA00022692"/>
    </source>
</evidence>
<evidence type="ECO:0000256" key="1">
    <source>
        <dbReference type="ARBA" id="ARBA00004651"/>
    </source>
</evidence>
<reference evidence="8 9" key="1">
    <citation type="submission" date="2017-01" db="EMBL/GenBank/DDBJ databases">
        <title>Genome sequencing of Arcobacter sp. LPB0137.</title>
        <authorList>
            <person name="Lee G.-W."/>
            <person name="Yi H."/>
        </authorList>
    </citation>
    <scope>NUCLEOTIDE SEQUENCE [LARGE SCALE GENOMIC DNA]</scope>
    <source>
        <strain evidence="8 9">LPB0137</strain>
    </source>
</reference>
<comment type="subcellular location">
    <subcellularLocation>
        <location evidence="1">Cell membrane</location>
        <topology evidence="1">Multi-pass membrane protein</topology>
    </subcellularLocation>
</comment>
<evidence type="ECO:0000256" key="6">
    <source>
        <dbReference type="ARBA" id="ARBA00023136"/>
    </source>
</evidence>
<gene>
    <name evidence="8" type="ORF">LPB137_10925</name>
</gene>
<proteinExistence type="inferred from homology"/>
<evidence type="ECO:0000256" key="5">
    <source>
        <dbReference type="ARBA" id="ARBA00022989"/>
    </source>
</evidence>
<dbReference type="PANTHER" id="PTHR37937:SF1">
    <property type="entry name" value="CONJUGATIVE TRANSFER: DNA TRANSPORT"/>
    <property type="match status" value="1"/>
</dbReference>
<dbReference type="Gene3D" id="3.40.50.300">
    <property type="entry name" value="P-loop containing nucleotide triphosphate hydrolases"/>
    <property type="match status" value="1"/>
</dbReference>
<name>A0A1P8KP80_9BACT</name>
<dbReference type="OrthoDB" id="5355804at2"/>
<keyword evidence="5 7" id="KW-1133">Transmembrane helix</keyword>
<dbReference type="SUPFAM" id="SSF52540">
    <property type="entry name" value="P-loop containing nucleoside triphosphate hydrolases"/>
    <property type="match status" value="1"/>
</dbReference>
<keyword evidence="3" id="KW-1003">Cell membrane</keyword>
<dbReference type="AlphaFoldDB" id="A0A1P8KP80"/>
<evidence type="ECO:0008006" key="10">
    <source>
        <dbReference type="Google" id="ProtNLM"/>
    </source>
</evidence>
<keyword evidence="9" id="KW-1185">Reference proteome</keyword>
<feature type="transmembrane region" description="Helical" evidence="7">
    <location>
        <begin position="5"/>
        <end position="22"/>
    </location>
</feature>
<evidence type="ECO:0000256" key="3">
    <source>
        <dbReference type="ARBA" id="ARBA00022475"/>
    </source>
</evidence>
<feature type="transmembrane region" description="Helical" evidence="7">
    <location>
        <begin position="28"/>
        <end position="44"/>
    </location>
</feature>
<evidence type="ECO:0000313" key="9">
    <source>
        <dbReference type="Proteomes" id="UP000186074"/>
    </source>
</evidence>
<dbReference type="Pfam" id="PF02534">
    <property type="entry name" value="T4SS-DNA_transf"/>
    <property type="match status" value="1"/>
</dbReference>
<organism evidence="8 9">
    <name type="scientific">Poseidonibacter parvus</name>
    <dbReference type="NCBI Taxonomy" id="1850254"/>
    <lineage>
        <taxon>Bacteria</taxon>
        <taxon>Pseudomonadati</taxon>
        <taxon>Campylobacterota</taxon>
        <taxon>Epsilonproteobacteria</taxon>
        <taxon>Campylobacterales</taxon>
        <taxon>Arcobacteraceae</taxon>
        <taxon>Poseidonibacter</taxon>
    </lineage>
</organism>
<dbReference type="CDD" id="cd01127">
    <property type="entry name" value="TrwB_TraG_TraD_VirD4"/>
    <property type="match status" value="1"/>
</dbReference>
<evidence type="ECO:0000256" key="2">
    <source>
        <dbReference type="ARBA" id="ARBA00008806"/>
    </source>
</evidence>
<evidence type="ECO:0000313" key="8">
    <source>
        <dbReference type="EMBL" id="APW66323.1"/>
    </source>
</evidence>
<dbReference type="KEGG" id="alp:LPB137_10925"/>